<dbReference type="InterPro" id="IPR003593">
    <property type="entry name" value="AAA+_ATPase"/>
</dbReference>
<organism evidence="10">
    <name type="scientific">Cyanothece sp. (strain PCC 7425 / ATCC 29141)</name>
    <dbReference type="NCBI Taxonomy" id="395961"/>
    <lineage>
        <taxon>Bacteria</taxon>
        <taxon>Bacillati</taxon>
        <taxon>Cyanobacteriota</taxon>
        <taxon>Cyanophyceae</taxon>
        <taxon>Gomontiellales</taxon>
        <taxon>Cyanothecaceae</taxon>
        <taxon>Cyanothece</taxon>
    </lineage>
</organism>
<keyword evidence="4" id="KW-0067">ATP-binding</keyword>
<evidence type="ECO:0000259" key="9">
    <source>
        <dbReference type="PROSITE" id="PS50929"/>
    </source>
</evidence>
<keyword evidence="6 7" id="KW-0472">Membrane</keyword>
<dbReference type="SMART" id="SM00382">
    <property type="entry name" value="AAA"/>
    <property type="match status" value="1"/>
</dbReference>
<dbReference type="Gene3D" id="3.40.50.300">
    <property type="entry name" value="P-loop containing nucleotide triphosphate hydrolases"/>
    <property type="match status" value="1"/>
</dbReference>
<dbReference type="Gene3D" id="1.20.1560.10">
    <property type="entry name" value="ABC transporter type 1, transmembrane domain"/>
    <property type="match status" value="1"/>
</dbReference>
<dbReference type="SUPFAM" id="SSF90123">
    <property type="entry name" value="ABC transporter transmembrane region"/>
    <property type="match status" value="1"/>
</dbReference>
<keyword evidence="5 7" id="KW-1133">Transmembrane helix</keyword>
<feature type="transmembrane region" description="Helical" evidence="7">
    <location>
        <begin position="125"/>
        <end position="145"/>
    </location>
</feature>
<dbReference type="SUPFAM" id="SSF52540">
    <property type="entry name" value="P-loop containing nucleoside triphosphate hydrolases"/>
    <property type="match status" value="1"/>
</dbReference>
<evidence type="ECO:0000256" key="4">
    <source>
        <dbReference type="ARBA" id="ARBA00022840"/>
    </source>
</evidence>
<dbReference type="AlphaFoldDB" id="B8HPA4"/>
<dbReference type="GO" id="GO:0005886">
    <property type="term" value="C:plasma membrane"/>
    <property type="evidence" value="ECO:0007669"/>
    <property type="project" value="UniProtKB-SubCell"/>
</dbReference>
<keyword evidence="2 7" id="KW-0812">Transmembrane</keyword>
<dbReference type="GO" id="GO:1904680">
    <property type="term" value="F:peptide transmembrane transporter activity"/>
    <property type="evidence" value="ECO:0007669"/>
    <property type="project" value="InterPro"/>
</dbReference>
<feature type="transmembrane region" description="Helical" evidence="7">
    <location>
        <begin position="50"/>
        <end position="74"/>
    </location>
</feature>
<dbReference type="GO" id="GO:0034040">
    <property type="term" value="F:ATPase-coupled lipid transmembrane transporter activity"/>
    <property type="evidence" value="ECO:0007669"/>
    <property type="project" value="TreeGrafter"/>
</dbReference>
<evidence type="ECO:0000256" key="6">
    <source>
        <dbReference type="ARBA" id="ARBA00023136"/>
    </source>
</evidence>
<feature type="transmembrane region" description="Helical" evidence="7">
    <location>
        <begin position="12"/>
        <end position="38"/>
    </location>
</feature>
<dbReference type="InterPro" id="IPR011527">
    <property type="entry name" value="ABC1_TM_dom"/>
</dbReference>
<evidence type="ECO:0000259" key="8">
    <source>
        <dbReference type="PROSITE" id="PS50893"/>
    </source>
</evidence>
<dbReference type="Pfam" id="PF00664">
    <property type="entry name" value="ABC_membrane"/>
    <property type="match status" value="1"/>
</dbReference>
<feature type="transmembrane region" description="Helical" evidence="7">
    <location>
        <begin position="151"/>
        <end position="168"/>
    </location>
</feature>
<dbReference type="GO" id="GO:0015833">
    <property type="term" value="P:peptide transport"/>
    <property type="evidence" value="ECO:0007669"/>
    <property type="project" value="InterPro"/>
</dbReference>
<dbReference type="STRING" id="395961.Cyan7425_5068"/>
<dbReference type="HOGENOM" id="CLU_023671_2_1_3"/>
<dbReference type="PANTHER" id="PTHR24221:SF654">
    <property type="entry name" value="ATP-BINDING CASSETTE SUB-FAMILY B MEMBER 6"/>
    <property type="match status" value="1"/>
</dbReference>
<gene>
    <name evidence="10" type="ordered locus">Cyan7425_5068</name>
</gene>
<dbReference type="GO" id="GO:0005524">
    <property type="term" value="F:ATP binding"/>
    <property type="evidence" value="ECO:0007669"/>
    <property type="project" value="UniProtKB-KW"/>
</dbReference>
<dbReference type="Pfam" id="PF00005">
    <property type="entry name" value="ABC_tran"/>
    <property type="match status" value="1"/>
</dbReference>
<dbReference type="eggNOG" id="COG4615">
    <property type="taxonomic scope" value="Bacteria"/>
</dbReference>
<evidence type="ECO:0000256" key="3">
    <source>
        <dbReference type="ARBA" id="ARBA00022741"/>
    </source>
</evidence>
<feature type="domain" description="ABC transmembrane type-1" evidence="9">
    <location>
        <begin position="12"/>
        <end position="292"/>
    </location>
</feature>
<dbReference type="EMBL" id="CP001344">
    <property type="protein sequence ID" value="ACL47364.1"/>
    <property type="molecule type" value="Genomic_DNA"/>
</dbReference>
<proteinExistence type="predicted"/>
<dbReference type="PROSITE" id="PS50929">
    <property type="entry name" value="ABC_TM1F"/>
    <property type="match status" value="1"/>
</dbReference>
<dbReference type="GO" id="GO:0140359">
    <property type="term" value="F:ABC-type transporter activity"/>
    <property type="evidence" value="ECO:0007669"/>
    <property type="project" value="InterPro"/>
</dbReference>
<feature type="transmembrane region" description="Helical" evidence="7">
    <location>
        <begin position="232"/>
        <end position="255"/>
    </location>
</feature>
<dbReference type="InterPro" id="IPR027417">
    <property type="entry name" value="P-loop_NTPase"/>
</dbReference>
<dbReference type="PANTHER" id="PTHR24221">
    <property type="entry name" value="ATP-BINDING CASSETTE SUB-FAMILY B"/>
    <property type="match status" value="1"/>
</dbReference>
<feature type="domain" description="ABC transporter" evidence="8">
    <location>
        <begin position="328"/>
        <end position="546"/>
    </location>
</feature>
<dbReference type="CDD" id="cd03228">
    <property type="entry name" value="ABCC_MRP_Like"/>
    <property type="match status" value="1"/>
</dbReference>
<dbReference type="KEGG" id="cyn:Cyan7425_5068"/>
<evidence type="ECO:0000313" key="10">
    <source>
        <dbReference type="EMBL" id="ACL47364.1"/>
    </source>
</evidence>
<dbReference type="PROSITE" id="PS50893">
    <property type="entry name" value="ABC_TRANSPORTER_2"/>
    <property type="match status" value="1"/>
</dbReference>
<dbReference type="GO" id="GO:0016887">
    <property type="term" value="F:ATP hydrolysis activity"/>
    <property type="evidence" value="ECO:0007669"/>
    <property type="project" value="InterPro"/>
</dbReference>
<dbReference type="InterPro" id="IPR036640">
    <property type="entry name" value="ABC1_TM_sf"/>
</dbReference>
<sequence length="546" mass="61077">MNLFYLLLRSSWQIVLMAGLAGLLNGGSTAGLIALINGTLSNFDGGKTTWLGWGFLIASIVLLATHFSSQVLLVKASQGAIFQMRLLLSRQILASPLRTLENIGNPQLLATLTDDIEAVSRSFSILPGLFNAIAIVAGCLIYMAWLSWSTFGIMVGLIAFGVFSYELLAGRANRYLRLAREEQDRLFQHFRALTEGNKELKLNRQRRKAFIRQDLTTTASSYRQYNLRGMTIFATAASWGELLLFVTIGFILFALPQLLRSEQSTVSGYVITIVYLMMPMQQVIEAIPLLSKASVALKKIDSLQLSLANDSLAEVKDEEPEIVPWQQLTLDQVTHSYAGGQGDSTFVFTLGPIDLTFKAGELVFIVGGNGSGKSTLGKLITGLYTPESGSIYVDGQEITEANREWYRQHFSVVFADFFLFDRLLGLGKPDLDARALEYLEKLRLTHKVNISEGHLSTTALSTGERKRLALLTAFLEDRPIYLFDEWASDQDPVFRKFFYTQMLPELRNRGKTIFVISHDDRYFTVADRLIKLDYGKVEYDKTVSNP</sequence>
<evidence type="ECO:0000256" key="1">
    <source>
        <dbReference type="ARBA" id="ARBA00004651"/>
    </source>
</evidence>
<keyword evidence="3" id="KW-0547">Nucleotide-binding</keyword>
<name>B8HPA4_CYAP4</name>
<protein>
    <submittedName>
        <fullName evidence="10">Cyclic peptide transporter</fullName>
    </submittedName>
</protein>
<evidence type="ECO:0000256" key="5">
    <source>
        <dbReference type="ARBA" id="ARBA00022989"/>
    </source>
</evidence>
<dbReference type="InterPro" id="IPR003439">
    <property type="entry name" value="ABC_transporter-like_ATP-bd"/>
</dbReference>
<accession>B8HPA4</accession>
<dbReference type="InterPro" id="IPR039421">
    <property type="entry name" value="Type_1_exporter"/>
</dbReference>
<dbReference type="OrthoDB" id="846150at2"/>
<evidence type="ECO:0000256" key="7">
    <source>
        <dbReference type="SAM" id="Phobius"/>
    </source>
</evidence>
<dbReference type="NCBIfam" id="TIGR01194">
    <property type="entry name" value="cyc_pep_trnsptr"/>
    <property type="match status" value="1"/>
</dbReference>
<dbReference type="InterPro" id="IPR005898">
    <property type="entry name" value="Cyc_pep_transpt_SyrD/YojI"/>
</dbReference>
<comment type="subcellular location">
    <subcellularLocation>
        <location evidence="1">Cell membrane</location>
        <topology evidence="1">Multi-pass membrane protein</topology>
    </subcellularLocation>
</comment>
<evidence type="ECO:0000256" key="2">
    <source>
        <dbReference type="ARBA" id="ARBA00022692"/>
    </source>
</evidence>
<reference evidence="10" key="1">
    <citation type="submission" date="2009-01" db="EMBL/GenBank/DDBJ databases">
        <title>Complete sequence of chromosome Cyanothece sp. PCC 7425.</title>
        <authorList>
            <consortium name="US DOE Joint Genome Institute"/>
            <person name="Lucas S."/>
            <person name="Copeland A."/>
            <person name="Lapidus A."/>
            <person name="Glavina del Rio T."/>
            <person name="Dalin E."/>
            <person name="Tice H."/>
            <person name="Bruce D."/>
            <person name="Goodwin L."/>
            <person name="Pitluck S."/>
            <person name="Sims D."/>
            <person name="Meineke L."/>
            <person name="Brettin T."/>
            <person name="Detter J.C."/>
            <person name="Han C."/>
            <person name="Larimer F."/>
            <person name="Land M."/>
            <person name="Hauser L."/>
            <person name="Kyrpides N."/>
            <person name="Ovchinnikova G."/>
            <person name="Liberton M."/>
            <person name="Stoeckel J."/>
            <person name="Banerjee A."/>
            <person name="Singh A."/>
            <person name="Page L."/>
            <person name="Sato H."/>
            <person name="Zhao L."/>
            <person name="Sherman L."/>
            <person name="Pakrasi H."/>
            <person name="Richardson P."/>
        </authorList>
    </citation>
    <scope>NUCLEOTIDE SEQUENCE</scope>
    <source>
        <strain evidence="10">PCC 7425</strain>
    </source>
</reference>